<dbReference type="InterPro" id="IPR002867">
    <property type="entry name" value="IBR_dom"/>
</dbReference>
<dbReference type="GO" id="GO:0008270">
    <property type="term" value="F:zinc ion binding"/>
    <property type="evidence" value="ECO:0007669"/>
    <property type="project" value="UniProtKB-KW"/>
</dbReference>
<evidence type="ECO:0000313" key="14">
    <source>
        <dbReference type="Proteomes" id="UP000794436"/>
    </source>
</evidence>
<keyword evidence="8" id="KW-0862">Zinc</keyword>
<dbReference type="GO" id="GO:0016567">
    <property type="term" value="P:protein ubiquitination"/>
    <property type="evidence" value="ECO:0007669"/>
    <property type="project" value="InterPro"/>
</dbReference>
<dbReference type="GO" id="GO:0061630">
    <property type="term" value="F:ubiquitin protein ligase activity"/>
    <property type="evidence" value="ECO:0007669"/>
    <property type="project" value="UniProtKB-EC"/>
</dbReference>
<dbReference type="PROSITE" id="PS00518">
    <property type="entry name" value="ZF_RING_1"/>
    <property type="match status" value="1"/>
</dbReference>
<evidence type="ECO:0000256" key="9">
    <source>
        <dbReference type="PROSITE-ProRule" id="PRU00175"/>
    </source>
</evidence>
<dbReference type="Gene3D" id="1.20.120.1750">
    <property type="match status" value="1"/>
</dbReference>
<keyword evidence="5" id="KW-0677">Repeat</keyword>
<evidence type="ECO:0000256" key="2">
    <source>
        <dbReference type="ARBA" id="ARBA00012251"/>
    </source>
</evidence>
<evidence type="ECO:0000259" key="11">
    <source>
        <dbReference type="PROSITE" id="PS50089"/>
    </source>
</evidence>
<feature type="domain" description="RING-type" evidence="12">
    <location>
        <begin position="21"/>
        <end position="237"/>
    </location>
</feature>
<evidence type="ECO:0000256" key="5">
    <source>
        <dbReference type="ARBA" id="ARBA00022737"/>
    </source>
</evidence>
<evidence type="ECO:0000256" key="4">
    <source>
        <dbReference type="ARBA" id="ARBA00022723"/>
    </source>
</evidence>
<dbReference type="PANTHER" id="PTHR11685">
    <property type="entry name" value="RBR FAMILY RING FINGER AND IBR DOMAIN-CONTAINING"/>
    <property type="match status" value="1"/>
</dbReference>
<evidence type="ECO:0000256" key="8">
    <source>
        <dbReference type="ARBA" id="ARBA00022833"/>
    </source>
</evidence>
<feature type="transmembrane region" description="Helical" evidence="10">
    <location>
        <begin position="254"/>
        <end position="283"/>
    </location>
</feature>
<proteinExistence type="predicted"/>
<dbReference type="Pfam" id="PF01485">
    <property type="entry name" value="IBR"/>
    <property type="match status" value="1"/>
</dbReference>
<dbReference type="InterPro" id="IPR031127">
    <property type="entry name" value="E3_UB_ligase_RBR"/>
</dbReference>
<dbReference type="PROSITE" id="PS51873">
    <property type="entry name" value="TRIAD"/>
    <property type="match status" value="1"/>
</dbReference>
<dbReference type="Gene3D" id="3.30.40.10">
    <property type="entry name" value="Zinc/RING finger domain, C3HC4 (zinc finger)"/>
    <property type="match status" value="1"/>
</dbReference>
<dbReference type="InterPro" id="IPR013083">
    <property type="entry name" value="Znf_RING/FYVE/PHD"/>
</dbReference>
<keyword evidence="10" id="KW-1133">Transmembrane helix</keyword>
<reference evidence="13" key="1">
    <citation type="submission" date="2019-03" db="EMBL/GenBank/DDBJ databases">
        <title>Long read genome sequence of the mycoparasitic Pythium oligandrum ATCC 38472 isolated from sugarbeet rhizosphere.</title>
        <authorList>
            <person name="Gaulin E."/>
        </authorList>
    </citation>
    <scope>NUCLEOTIDE SEQUENCE</scope>
    <source>
        <strain evidence="13">ATCC 38472_TT</strain>
    </source>
</reference>
<dbReference type="InterPro" id="IPR044066">
    <property type="entry name" value="TRIAD_supradom"/>
</dbReference>
<protein>
    <recommendedName>
        <fullName evidence="2">RBR-type E3 ubiquitin transferase</fullName>
        <ecNumber evidence="2">2.3.2.31</ecNumber>
    </recommendedName>
</protein>
<keyword evidence="10" id="KW-0812">Transmembrane</keyword>
<dbReference type="PROSITE" id="PS50089">
    <property type="entry name" value="ZF_RING_2"/>
    <property type="match status" value="1"/>
</dbReference>
<organism evidence="13 14">
    <name type="scientific">Pythium oligandrum</name>
    <name type="common">Mycoparasitic fungus</name>
    <dbReference type="NCBI Taxonomy" id="41045"/>
    <lineage>
        <taxon>Eukaryota</taxon>
        <taxon>Sar</taxon>
        <taxon>Stramenopiles</taxon>
        <taxon>Oomycota</taxon>
        <taxon>Peronosporomycetes</taxon>
        <taxon>Pythiales</taxon>
        <taxon>Pythiaceae</taxon>
        <taxon>Pythium</taxon>
    </lineage>
</organism>
<dbReference type="InterPro" id="IPR017907">
    <property type="entry name" value="Znf_RING_CS"/>
</dbReference>
<evidence type="ECO:0000256" key="3">
    <source>
        <dbReference type="ARBA" id="ARBA00022679"/>
    </source>
</evidence>
<dbReference type="InterPro" id="IPR001841">
    <property type="entry name" value="Znf_RING"/>
</dbReference>
<keyword evidence="14" id="KW-1185">Reference proteome</keyword>
<dbReference type="Pfam" id="PF22191">
    <property type="entry name" value="IBR_1"/>
    <property type="match status" value="1"/>
</dbReference>
<keyword evidence="3" id="KW-0808">Transferase</keyword>
<sequence>MHALIKGVVRSYRRVAAQFLAPLSCPICLEPLPVIGLREAAEDSTETHVKLLCRHKFCTACIGAYVEMKVKAREVEEDQLVCPVVECKACLKEGDIAYIGGMTTLRSYRKTLKRVRDEKNPSARWCPRPECGELILCESTENFTCPKCQAVGCFNCRGYAHRFWFCRGTEDKSYLDWEKSVGEGRAVRACPQCQMRIWKSEGCNHMTCTHCRHEYCWVCETKWDPSHYSCYEVTFLGTSYFARLLPRVFGYSTIVFIVLVVSIYGFALFAGGYVLFCVALNTVQRHIHGHRRPLQLNLDPVDAHPHVR</sequence>
<keyword evidence="4" id="KW-0479">Metal-binding</keyword>
<evidence type="ECO:0000256" key="6">
    <source>
        <dbReference type="ARBA" id="ARBA00022771"/>
    </source>
</evidence>
<keyword evidence="6 9" id="KW-0863">Zinc-finger</keyword>
<evidence type="ECO:0000313" key="13">
    <source>
        <dbReference type="EMBL" id="TMW58070.1"/>
    </source>
</evidence>
<comment type="catalytic activity">
    <reaction evidence="1">
        <text>[E2 ubiquitin-conjugating enzyme]-S-ubiquitinyl-L-cysteine + [acceptor protein]-L-lysine = [E2 ubiquitin-conjugating enzyme]-L-cysteine + [acceptor protein]-N(6)-ubiquitinyl-L-lysine.</text>
        <dbReference type="EC" id="2.3.2.31"/>
    </reaction>
</comment>
<dbReference type="EC" id="2.3.2.31" evidence="2"/>
<dbReference type="AlphaFoldDB" id="A0A8K1C875"/>
<accession>A0A8K1C875</accession>
<keyword evidence="10" id="KW-0472">Membrane</keyword>
<dbReference type="SUPFAM" id="SSF57850">
    <property type="entry name" value="RING/U-box"/>
    <property type="match status" value="3"/>
</dbReference>
<dbReference type="SMART" id="SM00184">
    <property type="entry name" value="RING"/>
    <property type="match status" value="2"/>
</dbReference>
<evidence type="ECO:0000256" key="10">
    <source>
        <dbReference type="SAM" id="Phobius"/>
    </source>
</evidence>
<dbReference type="CDD" id="cd20335">
    <property type="entry name" value="BRcat_RBR"/>
    <property type="match status" value="1"/>
</dbReference>
<keyword evidence="7" id="KW-0833">Ubl conjugation pathway</keyword>
<evidence type="ECO:0000256" key="7">
    <source>
        <dbReference type="ARBA" id="ARBA00022786"/>
    </source>
</evidence>
<dbReference type="OrthoDB" id="10009520at2759"/>
<feature type="domain" description="RING-type" evidence="11">
    <location>
        <begin position="25"/>
        <end position="86"/>
    </location>
</feature>
<dbReference type="Proteomes" id="UP000794436">
    <property type="component" value="Unassembled WGS sequence"/>
</dbReference>
<name>A0A8K1C875_PYTOL</name>
<gene>
    <name evidence="13" type="ORF">Poli38472_013544</name>
</gene>
<dbReference type="EMBL" id="SPLM01000113">
    <property type="protein sequence ID" value="TMW58070.1"/>
    <property type="molecule type" value="Genomic_DNA"/>
</dbReference>
<dbReference type="SMART" id="SM00647">
    <property type="entry name" value="IBR"/>
    <property type="match status" value="2"/>
</dbReference>
<evidence type="ECO:0000256" key="1">
    <source>
        <dbReference type="ARBA" id="ARBA00001798"/>
    </source>
</evidence>
<evidence type="ECO:0000259" key="12">
    <source>
        <dbReference type="PROSITE" id="PS51873"/>
    </source>
</evidence>
<dbReference type="CDD" id="cd20336">
    <property type="entry name" value="Rcat_RBR"/>
    <property type="match status" value="1"/>
</dbReference>
<comment type="caution">
    <text evidence="13">The sequence shown here is derived from an EMBL/GenBank/DDBJ whole genome shotgun (WGS) entry which is preliminary data.</text>
</comment>